<evidence type="ECO:0000259" key="1">
    <source>
        <dbReference type="PROSITE" id="PS51502"/>
    </source>
</evidence>
<dbReference type="AlphaFoldDB" id="A0A4V1ZDC9"/>
<sequence>MANLKKGLVHTVFFWLKDKNNEADHKALHEGLLELSKIDLIQTAYVGTPANTNRAVIDFTYQFSITFIFDTPEQQADYQTHPDHLAFVAKCSHLWERVQVYDAES</sequence>
<keyword evidence="3" id="KW-1185">Reference proteome</keyword>
<comment type="caution">
    <text evidence="2">The sequence shown here is derived from an EMBL/GenBank/DDBJ whole genome shotgun (WGS) entry which is preliminary data.</text>
</comment>
<accession>A0A4V1ZDC9</accession>
<dbReference type="InterPro" id="IPR013097">
    <property type="entry name" value="Dabb"/>
</dbReference>
<dbReference type="PROSITE" id="PS51502">
    <property type="entry name" value="S_R_A_B_BARREL"/>
    <property type="match status" value="1"/>
</dbReference>
<protein>
    <submittedName>
        <fullName evidence="2">Dabb family protein</fullName>
    </submittedName>
</protein>
<dbReference type="EMBL" id="SEWF01000012">
    <property type="protein sequence ID" value="RYU95720.1"/>
    <property type="molecule type" value="Genomic_DNA"/>
</dbReference>
<dbReference type="SUPFAM" id="SSF54909">
    <property type="entry name" value="Dimeric alpha+beta barrel"/>
    <property type="match status" value="1"/>
</dbReference>
<organism evidence="2 3">
    <name type="scientific">Emticicia agri</name>
    <dbReference type="NCBI Taxonomy" id="2492393"/>
    <lineage>
        <taxon>Bacteria</taxon>
        <taxon>Pseudomonadati</taxon>
        <taxon>Bacteroidota</taxon>
        <taxon>Cytophagia</taxon>
        <taxon>Cytophagales</taxon>
        <taxon>Leadbetterellaceae</taxon>
        <taxon>Emticicia</taxon>
    </lineage>
</organism>
<feature type="domain" description="Stress-response A/B barrel" evidence="1">
    <location>
        <begin position="8"/>
        <end position="103"/>
    </location>
</feature>
<gene>
    <name evidence="2" type="ORF">EWM59_10170</name>
</gene>
<name>A0A4V1ZDC9_9BACT</name>
<reference evidence="2 3" key="1">
    <citation type="submission" date="2019-02" db="EMBL/GenBank/DDBJ databases">
        <title>Bacterial novel species Emticicia sp. 17J42-9 isolated from soil.</title>
        <authorList>
            <person name="Jung H.-Y."/>
        </authorList>
    </citation>
    <scope>NUCLEOTIDE SEQUENCE [LARGE SCALE GENOMIC DNA]</scope>
    <source>
        <strain evidence="2 3">17J42-9</strain>
    </source>
</reference>
<dbReference type="SMART" id="SM00886">
    <property type="entry name" value="Dabb"/>
    <property type="match status" value="1"/>
</dbReference>
<dbReference type="Pfam" id="PF07876">
    <property type="entry name" value="Dabb"/>
    <property type="match status" value="1"/>
</dbReference>
<evidence type="ECO:0000313" key="2">
    <source>
        <dbReference type="EMBL" id="RYU95720.1"/>
    </source>
</evidence>
<dbReference type="Proteomes" id="UP000293162">
    <property type="component" value="Unassembled WGS sequence"/>
</dbReference>
<evidence type="ECO:0000313" key="3">
    <source>
        <dbReference type="Proteomes" id="UP000293162"/>
    </source>
</evidence>
<dbReference type="OrthoDB" id="7189263at2"/>
<dbReference type="InterPro" id="IPR011008">
    <property type="entry name" value="Dimeric_a/b-barrel"/>
</dbReference>
<proteinExistence type="predicted"/>
<dbReference type="RefSeq" id="WP_130020859.1">
    <property type="nucleotide sequence ID" value="NZ_SEWF01000012.1"/>
</dbReference>
<dbReference type="Gene3D" id="3.30.70.100">
    <property type="match status" value="1"/>
</dbReference>